<reference evidence="2 3" key="1">
    <citation type="journal article" date="2019" name="Int. J. Syst. Evol. Microbiol.">
        <title>The Global Catalogue of Microorganisms (GCM) 10K type strain sequencing project: providing services to taxonomists for standard genome sequencing and annotation.</title>
        <authorList>
            <consortium name="The Broad Institute Genomics Platform"/>
            <consortium name="The Broad Institute Genome Sequencing Center for Infectious Disease"/>
            <person name="Wu L."/>
            <person name="Ma J."/>
        </authorList>
    </citation>
    <scope>NUCLEOTIDE SEQUENCE [LARGE SCALE GENOMIC DNA]</scope>
    <source>
        <strain evidence="2 3">JCM 16034</strain>
    </source>
</reference>
<feature type="domain" description="N-acetyltransferase" evidence="1">
    <location>
        <begin position="82"/>
        <end position="232"/>
    </location>
</feature>
<keyword evidence="3" id="KW-1185">Reference proteome</keyword>
<evidence type="ECO:0000313" key="2">
    <source>
        <dbReference type="EMBL" id="GAA2201859.1"/>
    </source>
</evidence>
<dbReference type="PROSITE" id="PS51186">
    <property type="entry name" value="GNAT"/>
    <property type="match status" value="1"/>
</dbReference>
<evidence type="ECO:0000313" key="3">
    <source>
        <dbReference type="Proteomes" id="UP001500432"/>
    </source>
</evidence>
<organism evidence="2 3">
    <name type="scientific">Sinomonas flava</name>
    <dbReference type="NCBI Taxonomy" id="496857"/>
    <lineage>
        <taxon>Bacteria</taxon>
        <taxon>Bacillati</taxon>
        <taxon>Actinomycetota</taxon>
        <taxon>Actinomycetes</taxon>
        <taxon>Micrococcales</taxon>
        <taxon>Micrococcaceae</taxon>
        <taxon>Sinomonas</taxon>
    </lineage>
</organism>
<dbReference type="Gene3D" id="3.40.630.30">
    <property type="match status" value="1"/>
</dbReference>
<comment type="caution">
    <text evidence="2">The sequence shown here is derived from an EMBL/GenBank/DDBJ whole genome shotgun (WGS) entry which is preliminary data.</text>
</comment>
<gene>
    <name evidence="2" type="ORF">GCM10009849_27940</name>
</gene>
<dbReference type="Pfam" id="PF13508">
    <property type="entry name" value="Acetyltransf_7"/>
    <property type="match status" value="1"/>
</dbReference>
<dbReference type="InterPro" id="IPR000182">
    <property type="entry name" value="GNAT_dom"/>
</dbReference>
<evidence type="ECO:0000259" key="1">
    <source>
        <dbReference type="PROSITE" id="PS51186"/>
    </source>
</evidence>
<protein>
    <recommendedName>
        <fullName evidence="1">N-acetyltransferase domain-containing protein</fullName>
    </recommendedName>
</protein>
<dbReference type="InterPro" id="IPR016181">
    <property type="entry name" value="Acyl_CoA_acyltransferase"/>
</dbReference>
<dbReference type="EMBL" id="BAAAQW010000008">
    <property type="protein sequence ID" value="GAA2201859.1"/>
    <property type="molecule type" value="Genomic_DNA"/>
</dbReference>
<name>A0ABN3BYT0_9MICC</name>
<accession>A0ABN3BYT0</accession>
<dbReference type="Proteomes" id="UP001500432">
    <property type="component" value="Unassembled WGS sequence"/>
</dbReference>
<dbReference type="SUPFAM" id="SSF55729">
    <property type="entry name" value="Acyl-CoA N-acyltransferases (Nat)"/>
    <property type="match status" value="1"/>
</dbReference>
<sequence>MVMAMGEATLSELLGIWVEGWASTRHYPVGDVDAFKAVQLVDKSGDWEVFAANPSDDEFARLAAFVKDSAPRLLTVLTDDHAAYRSLAEKHGLAVLAADQELMIMDFEGKDVEEPWLNDDELKLTTDLEDHSATVTVGTVDGTLAARGHVAVTQGYAVFDRIVTEPNFRRRGLGSFVMRALTAAMSEHDLEQGLLIASTDGQHLYHHLGWSDISGVLMLANPGTTKGGSLSD</sequence>
<proteinExistence type="predicted"/>